<gene>
    <name evidence="1" type="ORF">CEP15_11105</name>
</gene>
<name>A0ABX4WKF3_9CYAN</name>
<accession>A0ABX4WKF3</accession>
<organism evidence="1 2">
    <name type="scientific">Cylindrospermopsis raciborskii C07</name>
    <dbReference type="NCBI Taxonomy" id="2014886"/>
    <lineage>
        <taxon>Bacteria</taxon>
        <taxon>Bacillati</taxon>
        <taxon>Cyanobacteriota</taxon>
        <taxon>Cyanophyceae</taxon>
        <taxon>Nostocales</taxon>
        <taxon>Aphanizomenonaceae</taxon>
        <taxon>Cylindrospermopsis</taxon>
    </lineage>
</organism>
<evidence type="ECO:0000313" key="1">
    <source>
        <dbReference type="EMBL" id="PNJ95943.1"/>
    </source>
</evidence>
<reference evidence="1 2" key="1">
    <citation type="submission" date="2017-06" db="EMBL/GenBank/DDBJ databases">
        <title>Genome variation in co-occurring toxic Cylindrospermopsis raciborskii strains determines phenotypic plasticity.</title>
        <authorList>
            <person name="Willis A."/>
            <person name="Woodhouse J."/>
            <person name="Ongley S."/>
            <person name="Jex A."/>
            <person name="Burford M."/>
            <person name="Neilan B."/>
        </authorList>
    </citation>
    <scope>NUCLEOTIDE SEQUENCE [LARGE SCALE GENOMIC DNA]</scope>
    <source>
        <strain evidence="1 2">C07</strain>
    </source>
</reference>
<dbReference type="Proteomes" id="UP000236284">
    <property type="component" value="Unassembled WGS sequence"/>
</dbReference>
<dbReference type="EMBL" id="NJHS01000083">
    <property type="protein sequence ID" value="PNJ95943.1"/>
    <property type="molecule type" value="Genomic_DNA"/>
</dbReference>
<comment type="caution">
    <text evidence="1">The sequence shown here is derived from an EMBL/GenBank/DDBJ whole genome shotgun (WGS) entry which is preliminary data.</text>
</comment>
<evidence type="ECO:0000313" key="2">
    <source>
        <dbReference type="Proteomes" id="UP000236284"/>
    </source>
</evidence>
<proteinExistence type="predicted"/>
<dbReference type="RefSeq" id="WP_102938862.1">
    <property type="nucleotide sequence ID" value="NZ_NJHS01000083.1"/>
</dbReference>
<protein>
    <submittedName>
        <fullName evidence="1">Uncharacterized protein</fullName>
    </submittedName>
</protein>
<sequence length="91" mass="10742">MILNSEEVTNNLRQKIEKWKNSLADLTKNNPLIQFRTHKRTLEITNNIDTIYSDIRREKKVLFFDVESPEGGRIKSKEFLTILCCNRFQVG</sequence>
<keyword evidence="2" id="KW-1185">Reference proteome</keyword>